<evidence type="ECO:0000313" key="2">
    <source>
        <dbReference type="EMBL" id="MFC6960412.1"/>
    </source>
</evidence>
<comment type="caution">
    <text evidence="2">The sequence shown here is derived from an EMBL/GenBank/DDBJ whole genome shotgun (WGS) entry which is preliminary data.</text>
</comment>
<proteinExistence type="predicted"/>
<organism evidence="2 3">
    <name type="scientific">Glycomyces mayteni</name>
    <dbReference type="NCBI Taxonomy" id="543887"/>
    <lineage>
        <taxon>Bacteria</taxon>
        <taxon>Bacillati</taxon>
        <taxon>Actinomycetota</taxon>
        <taxon>Actinomycetes</taxon>
        <taxon>Glycomycetales</taxon>
        <taxon>Glycomycetaceae</taxon>
        <taxon>Glycomyces</taxon>
    </lineage>
</organism>
<accession>A0ABW2DDJ5</accession>
<evidence type="ECO:0000313" key="3">
    <source>
        <dbReference type="Proteomes" id="UP001596470"/>
    </source>
</evidence>
<dbReference type="InterPro" id="IPR007278">
    <property type="entry name" value="DUF397"/>
</dbReference>
<dbReference type="Proteomes" id="UP001596470">
    <property type="component" value="Unassembled WGS sequence"/>
</dbReference>
<gene>
    <name evidence="2" type="ORF">ACFQS3_24760</name>
</gene>
<feature type="domain" description="DUF397" evidence="1">
    <location>
        <begin position="19"/>
        <end position="72"/>
    </location>
</feature>
<dbReference type="Pfam" id="PF04149">
    <property type="entry name" value="DUF397"/>
    <property type="match status" value="1"/>
</dbReference>
<evidence type="ECO:0000259" key="1">
    <source>
        <dbReference type="Pfam" id="PF04149"/>
    </source>
</evidence>
<protein>
    <submittedName>
        <fullName evidence="2">DUF397 domain-containing protein</fullName>
    </submittedName>
</protein>
<name>A0ABW2DDJ5_9ACTN</name>
<keyword evidence="3" id="KW-1185">Reference proteome</keyword>
<dbReference type="EMBL" id="JBHSYS010000006">
    <property type="protein sequence ID" value="MFC6960412.1"/>
    <property type="molecule type" value="Genomic_DNA"/>
</dbReference>
<dbReference type="RefSeq" id="WP_382356823.1">
    <property type="nucleotide sequence ID" value="NZ_JBHMBP010000006.1"/>
</dbReference>
<sequence>MNEPVREHPLKGQFDTAAARWVRPDADDGTPGELEIGFATNGLVAMRRTDDPEGTILIYTPDEWEAFVGGVRDGELDLSVLAEDARNAAGPK</sequence>
<reference evidence="3" key="1">
    <citation type="journal article" date="2019" name="Int. J. Syst. Evol. Microbiol.">
        <title>The Global Catalogue of Microorganisms (GCM) 10K type strain sequencing project: providing services to taxonomists for standard genome sequencing and annotation.</title>
        <authorList>
            <consortium name="The Broad Institute Genomics Platform"/>
            <consortium name="The Broad Institute Genome Sequencing Center for Infectious Disease"/>
            <person name="Wu L."/>
            <person name="Ma J."/>
        </authorList>
    </citation>
    <scope>NUCLEOTIDE SEQUENCE [LARGE SCALE GENOMIC DNA]</scope>
    <source>
        <strain evidence="3">KACC 12634</strain>
    </source>
</reference>